<feature type="transmembrane region" description="Helical" evidence="2">
    <location>
        <begin position="81"/>
        <end position="100"/>
    </location>
</feature>
<gene>
    <name evidence="3" type="ORF">SI8410_07010732</name>
</gene>
<dbReference type="PANTHER" id="PTHR37753">
    <property type="entry name" value="OS01G0940600 PROTEIN"/>
    <property type="match status" value="1"/>
</dbReference>
<organism evidence="3 4">
    <name type="scientific">Spirodela intermedia</name>
    <name type="common">Intermediate duckweed</name>
    <dbReference type="NCBI Taxonomy" id="51605"/>
    <lineage>
        <taxon>Eukaryota</taxon>
        <taxon>Viridiplantae</taxon>
        <taxon>Streptophyta</taxon>
        <taxon>Embryophyta</taxon>
        <taxon>Tracheophyta</taxon>
        <taxon>Spermatophyta</taxon>
        <taxon>Magnoliopsida</taxon>
        <taxon>Liliopsida</taxon>
        <taxon>Araceae</taxon>
        <taxon>Lemnoideae</taxon>
        <taxon>Spirodela</taxon>
    </lineage>
</organism>
<feature type="region of interest" description="Disordered" evidence="1">
    <location>
        <begin position="119"/>
        <end position="178"/>
    </location>
</feature>
<dbReference type="EMBL" id="LR746270">
    <property type="protein sequence ID" value="CAA7400062.1"/>
    <property type="molecule type" value="Genomic_DNA"/>
</dbReference>
<dbReference type="AlphaFoldDB" id="A0A7I8KRI8"/>
<accession>A0A7I8KRI8</accession>
<evidence type="ECO:0000256" key="1">
    <source>
        <dbReference type="SAM" id="MobiDB-lite"/>
    </source>
</evidence>
<sequence length="178" mass="19379">MAASLPIFYLNPFMTEGARSSWLHYHPPRAFSPPHICPAAPTAVHPCGGGGPELGRRRWRRDTTRGDALVVRAGPPSTSTLVFAFVFPLSMILGTIFASVRIADQLDQRYLEELARDGAKMQEKGAEGRTEGDPRSEEDEATPLRDGRLIPAGAATSTATIEEASSAPRSRNRPKRRA</sequence>
<keyword evidence="2" id="KW-0472">Membrane</keyword>
<evidence type="ECO:0000313" key="3">
    <source>
        <dbReference type="EMBL" id="CAA7400062.1"/>
    </source>
</evidence>
<protein>
    <submittedName>
        <fullName evidence="3">Uncharacterized protein</fullName>
    </submittedName>
</protein>
<keyword evidence="4" id="KW-1185">Reference proteome</keyword>
<feature type="compositionally biased region" description="Low complexity" evidence="1">
    <location>
        <begin position="152"/>
        <end position="167"/>
    </location>
</feature>
<feature type="compositionally biased region" description="Basic and acidic residues" evidence="1">
    <location>
        <begin position="119"/>
        <end position="135"/>
    </location>
</feature>
<name>A0A7I8KRI8_SPIIN</name>
<dbReference type="Proteomes" id="UP000663760">
    <property type="component" value="Chromosome 7"/>
</dbReference>
<proteinExistence type="predicted"/>
<evidence type="ECO:0000256" key="2">
    <source>
        <dbReference type="SAM" id="Phobius"/>
    </source>
</evidence>
<reference evidence="3" key="1">
    <citation type="submission" date="2020-02" db="EMBL/GenBank/DDBJ databases">
        <authorList>
            <person name="Scholz U."/>
            <person name="Mascher M."/>
            <person name="Fiebig A."/>
        </authorList>
    </citation>
    <scope>NUCLEOTIDE SEQUENCE</scope>
</reference>
<dbReference type="PANTHER" id="PTHR37753:SF1">
    <property type="entry name" value="OS01G0940600 PROTEIN"/>
    <property type="match status" value="1"/>
</dbReference>
<dbReference type="OrthoDB" id="786736at2759"/>
<evidence type="ECO:0000313" key="4">
    <source>
        <dbReference type="Proteomes" id="UP000663760"/>
    </source>
</evidence>
<keyword evidence="2" id="KW-0812">Transmembrane</keyword>
<keyword evidence="2" id="KW-1133">Transmembrane helix</keyword>